<dbReference type="EMBL" id="FQWL01000009">
    <property type="protein sequence ID" value="SHH06189.1"/>
    <property type="molecule type" value="Genomic_DNA"/>
</dbReference>
<dbReference type="GO" id="GO:0046872">
    <property type="term" value="F:metal ion binding"/>
    <property type="evidence" value="ECO:0007669"/>
    <property type="project" value="UniProtKB-KW"/>
</dbReference>
<reference evidence="12" key="1">
    <citation type="submission" date="2016-11" db="EMBL/GenBank/DDBJ databases">
        <authorList>
            <person name="Varghese N."/>
            <person name="Submissions S."/>
        </authorList>
    </citation>
    <scope>NUCLEOTIDE SEQUENCE [LARGE SCALE GENOMIC DNA]</scope>
    <source>
        <strain evidence="12">DSM 22638</strain>
    </source>
</reference>
<keyword evidence="8" id="KW-0671">Queuosine biosynthesis</keyword>
<dbReference type="GO" id="GO:0008616">
    <property type="term" value="P:tRNA queuosine(34) biosynthetic process"/>
    <property type="evidence" value="ECO:0007669"/>
    <property type="project" value="UniProtKB-KW"/>
</dbReference>
<feature type="active site" description="Charge relay system" evidence="9">
    <location>
        <position position="92"/>
    </location>
</feature>
<dbReference type="Proteomes" id="UP000184532">
    <property type="component" value="Unassembled WGS sequence"/>
</dbReference>
<dbReference type="InterPro" id="IPR007115">
    <property type="entry name" value="6-PTP_synth/QueD"/>
</dbReference>
<evidence type="ECO:0000256" key="7">
    <source>
        <dbReference type="ARBA" id="ARBA00048807"/>
    </source>
</evidence>
<dbReference type="InterPro" id="IPR038418">
    <property type="entry name" value="6-PTP_synth/QueD_sf"/>
</dbReference>
<dbReference type="GO" id="GO:0070497">
    <property type="term" value="F:6-carboxytetrahydropterin synthase activity"/>
    <property type="evidence" value="ECO:0007669"/>
    <property type="project" value="UniProtKB-EC"/>
</dbReference>
<organism evidence="11 12">
    <name type="scientific">Flagellimonas flava</name>
    <dbReference type="NCBI Taxonomy" id="570519"/>
    <lineage>
        <taxon>Bacteria</taxon>
        <taxon>Pseudomonadati</taxon>
        <taxon>Bacteroidota</taxon>
        <taxon>Flavobacteriia</taxon>
        <taxon>Flavobacteriales</taxon>
        <taxon>Flavobacteriaceae</taxon>
        <taxon>Flagellimonas</taxon>
    </lineage>
</organism>
<evidence type="ECO:0000256" key="9">
    <source>
        <dbReference type="PIRSR" id="PIRSR006113-1"/>
    </source>
</evidence>
<dbReference type="AlphaFoldDB" id="A0A1M5PXK1"/>
<comment type="pathway">
    <text evidence="1 8">Purine metabolism; 7-cyano-7-deazaguanine biosynthesis.</text>
</comment>
<feature type="binding site" evidence="10">
    <location>
        <position position="53"/>
    </location>
    <ligand>
        <name>Zn(2+)</name>
        <dbReference type="ChEBI" id="CHEBI:29105"/>
    </ligand>
</feature>
<dbReference type="PANTHER" id="PTHR12589">
    <property type="entry name" value="PYRUVOYL TETRAHYDROBIOPTERIN SYNTHASE"/>
    <property type="match status" value="1"/>
</dbReference>
<evidence type="ECO:0000256" key="10">
    <source>
        <dbReference type="PIRSR" id="PIRSR006113-2"/>
    </source>
</evidence>
<dbReference type="PIRSF" id="PIRSF006113">
    <property type="entry name" value="PTP_synth"/>
    <property type="match status" value="1"/>
</dbReference>
<feature type="binding site" evidence="10">
    <location>
        <position position="26"/>
    </location>
    <ligand>
        <name>Zn(2+)</name>
        <dbReference type="ChEBI" id="CHEBI:29105"/>
    </ligand>
</feature>
<keyword evidence="5 8" id="KW-0862">Zinc</keyword>
<comment type="cofactor">
    <cofactor evidence="8 10">
        <name>Zn(2+)</name>
        <dbReference type="ChEBI" id="CHEBI:29105"/>
    </cofactor>
    <text evidence="8 10">Binds 1 zinc ion per subunit.</text>
</comment>
<accession>A0A1M5PXK1</accession>
<evidence type="ECO:0000256" key="6">
    <source>
        <dbReference type="ARBA" id="ARBA00023239"/>
    </source>
</evidence>
<evidence type="ECO:0000256" key="4">
    <source>
        <dbReference type="ARBA" id="ARBA00022723"/>
    </source>
</evidence>
<dbReference type="PANTHER" id="PTHR12589:SF7">
    <property type="entry name" value="6-PYRUVOYL TETRAHYDROBIOPTERIN SYNTHASE"/>
    <property type="match status" value="1"/>
</dbReference>
<evidence type="ECO:0000256" key="2">
    <source>
        <dbReference type="ARBA" id="ARBA00008900"/>
    </source>
</evidence>
<feature type="binding site" evidence="10">
    <location>
        <position position="51"/>
    </location>
    <ligand>
        <name>Zn(2+)</name>
        <dbReference type="ChEBI" id="CHEBI:29105"/>
    </ligand>
</feature>
<dbReference type="EC" id="4.-.-.-" evidence="8"/>
<name>A0A1M5PXK1_9FLAO</name>
<evidence type="ECO:0000313" key="11">
    <source>
        <dbReference type="EMBL" id="SHH06189.1"/>
    </source>
</evidence>
<dbReference type="STRING" id="570519.SAMN04488116_3409"/>
<protein>
    <recommendedName>
        <fullName evidence="3 8">6-carboxy-5,6,7,8-tetrahydropterin synthase</fullName>
        <ecNumber evidence="8">4.-.-.-</ecNumber>
    </recommendedName>
</protein>
<evidence type="ECO:0000256" key="5">
    <source>
        <dbReference type="ARBA" id="ARBA00022833"/>
    </source>
</evidence>
<keyword evidence="12" id="KW-1185">Reference proteome</keyword>
<dbReference type="SUPFAM" id="SSF55620">
    <property type="entry name" value="Tetrahydrobiopterin biosynthesis enzymes-like"/>
    <property type="match status" value="1"/>
</dbReference>
<dbReference type="Pfam" id="PF01242">
    <property type="entry name" value="PTPS"/>
    <property type="match status" value="1"/>
</dbReference>
<dbReference type="Gene3D" id="3.30.479.10">
    <property type="entry name" value="6-pyruvoyl tetrahydropterin synthase/QueD"/>
    <property type="match status" value="1"/>
</dbReference>
<keyword evidence="6 8" id="KW-0456">Lyase</keyword>
<sequence length="147" mass="17066">MRVQSFYLLCDMVATICRKAHFNAAHRLHNPNWSEEQNIAVFGKCNSPNYHGHNFDLEVRIRGEVNPDTGFVMDLAVLGGLIKNEIEERFDHKNLNEDCPEFGEMLPTTEYFVKVIYDILKPKLHKGHLLHITLHETQKNSAEYGDW</sequence>
<keyword evidence="4 8" id="KW-0479">Metal-binding</keyword>
<evidence type="ECO:0000256" key="8">
    <source>
        <dbReference type="PIRNR" id="PIRNR006113"/>
    </source>
</evidence>
<evidence type="ECO:0000256" key="3">
    <source>
        <dbReference type="ARBA" id="ARBA00018141"/>
    </source>
</evidence>
<dbReference type="FunFam" id="3.30.479.10:FF:000003">
    <property type="entry name" value="6-pyruvoyl tetrahydrobiopterin synthase"/>
    <property type="match status" value="1"/>
</dbReference>
<dbReference type="UniPathway" id="UPA00391"/>
<comment type="catalytic activity">
    <reaction evidence="7 8">
        <text>7,8-dihydroneopterin 3'-triphosphate + H2O = 6-carboxy-5,6,7,8-tetrahydropterin + triphosphate + acetaldehyde + 2 H(+)</text>
        <dbReference type="Rhea" id="RHEA:27966"/>
        <dbReference type="ChEBI" id="CHEBI:15343"/>
        <dbReference type="ChEBI" id="CHEBI:15377"/>
        <dbReference type="ChEBI" id="CHEBI:15378"/>
        <dbReference type="ChEBI" id="CHEBI:18036"/>
        <dbReference type="ChEBI" id="CHEBI:58462"/>
        <dbReference type="ChEBI" id="CHEBI:61032"/>
        <dbReference type="EC" id="4.1.2.50"/>
    </reaction>
</comment>
<evidence type="ECO:0000313" key="12">
    <source>
        <dbReference type="Proteomes" id="UP000184532"/>
    </source>
</evidence>
<proteinExistence type="inferred from homology"/>
<gene>
    <name evidence="11" type="ORF">SAMN04488116_3409</name>
</gene>
<feature type="active site" description="Charge relay system" evidence="9">
    <location>
        <position position="136"/>
    </location>
</feature>
<comment type="similarity">
    <text evidence="2 8">Belongs to the PTPS family. QueD subfamily.</text>
</comment>
<evidence type="ECO:0000256" key="1">
    <source>
        <dbReference type="ARBA" id="ARBA00005061"/>
    </source>
</evidence>
<feature type="active site" description="Proton acceptor" evidence="9">
    <location>
        <position position="45"/>
    </location>
</feature>